<evidence type="ECO:0000256" key="2">
    <source>
        <dbReference type="ARBA" id="ARBA00023125"/>
    </source>
</evidence>
<dbReference type="InterPro" id="IPR001647">
    <property type="entry name" value="HTH_TetR"/>
</dbReference>
<dbReference type="InterPro" id="IPR036271">
    <property type="entry name" value="Tet_transcr_reg_TetR-rel_C_sf"/>
</dbReference>
<dbReference type="PROSITE" id="PS50977">
    <property type="entry name" value="HTH_TETR_2"/>
    <property type="match status" value="1"/>
</dbReference>
<keyword evidence="3" id="KW-0804">Transcription</keyword>
<dbReference type="PANTHER" id="PTHR47506:SF10">
    <property type="entry name" value="TRANSCRIPTIONAL REGULATORY PROTEIN"/>
    <property type="match status" value="1"/>
</dbReference>
<dbReference type="Pfam" id="PF16925">
    <property type="entry name" value="TetR_C_13"/>
    <property type="match status" value="1"/>
</dbReference>
<evidence type="ECO:0000256" key="4">
    <source>
        <dbReference type="PROSITE-ProRule" id="PRU00335"/>
    </source>
</evidence>
<evidence type="ECO:0000256" key="3">
    <source>
        <dbReference type="ARBA" id="ARBA00023163"/>
    </source>
</evidence>
<dbReference type="OrthoDB" id="9795242at2"/>
<dbReference type="PANTHER" id="PTHR47506">
    <property type="entry name" value="TRANSCRIPTIONAL REGULATORY PROTEIN"/>
    <property type="match status" value="1"/>
</dbReference>
<organism evidence="6 7">
    <name type="scientific">Lysinibacillus sphaericus</name>
    <name type="common">Bacillus sphaericus</name>
    <dbReference type="NCBI Taxonomy" id="1421"/>
    <lineage>
        <taxon>Bacteria</taxon>
        <taxon>Bacillati</taxon>
        <taxon>Bacillota</taxon>
        <taxon>Bacilli</taxon>
        <taxon>Bacillales</taxon>
        <taxon>Bacillaceae</taxon>
        <taxon>Lysinibacillus</taxon>
    </lineage>
</organism>
<feature type="DNA-binding region" description="H-T-H motif" evidence="4">
    <location>
        <begin position="29"/>
        <end position="48"/>
    </location>
</feature>
<dbReference type="InterPro" id="IPR009057">
    <property type="entry name" value="Homeodomain-like_sf"/>
</dbReference>
<gene>
    <name evidence="6" type="ORF">C7Y47_06815</name>
</gene>
<dbReference type="InterPro" id="IPR011075">
    <property type="entry name" value="TetR_C"/>
</dbReference>
<dbReference type="SUPFAM" id="SSF46689">
    <property type="entry name" value="Homeodomain-like"/>
    <property type="match status" value="1"/>
</dbReference>
<sequence>MGRSKEFDKERVLHKAMLVFWEKGYDATSIPDLLKAMELSRSSLYETFTDKQTLYIEAIHQYKKFNQNKRNLLVNAPSAKVGIRQYFDLHITSAFDDDLPKGCLITKASIGLDSPDEQLSKLIRDSFEELEQAFYELLSKGQQTGEIDHEKDIKALSHLLLNLNHSIKVVSKVKNNKKIIYDMMNTVIEML</sequence>
<evidence type="ECO:0000313" key="6">
    <source>
        <dbReference type="EMBL" id="TQR35988.1"/>
    </source>
</evidence>
<keyword evidence="1" id="KW-0805">Transcription regulation</keyword>
<comment type="caution">
    <text evidence="6">The sequence shown here is derived from an EMBL/GenBank/DDBJ whole genome shotgun (WGS) entry which is preliminary data.</text>
</comment>
<dbReference type="Proteomes" id="UP000317944">
    <property type="component" value="Unassembled WGS sequence"/>
</dbReference>
<dbReference type="EMBL" id="SADV01000004">
    <property type="protein sequence ID" value="TQR35988.1"/>
    <property type="molecule type" value="Genomic_DNA"/>
</dbReference>
<accession>A0A544UQ84</accession>
<dbReference type="GO" id="GO:0003677">
    <property type="term" value="F:DNA binding"/>
    <property type="evidence" value="ECO:0007669"/>
    <property type="project" value="UniProtKB-UniRule"/>
</dbReference>
<dbReference type="Gene3D" id="1.10.357.10">
    <property type="entry name" value="Tetracycline Repressor, domain 2"/>
    <property type="match status" value="1"/>
</dbReference>
<proteinExistence type="predicted"/>
<dbReference type="Pfam" id="PF00440">
    <property type="entry name" value="TetR_N"/>
    <property type="match status" value="1"/>
</dbReference>
<keyword evidence="2 4" id="KW-0238">DNA-binding</keyword>
<protein>
    <submittedName>
        <fullName evidence="6">TetR/AcrR family transcriptional regulator</fullName>
    </submittedName>
</protein>
<feature type="domain" description="HTH tetR-type" evidence="5">
    <location>
        <begin position="6"/>
        <end position="66"/>
    </location>
</feature>
<dbReference type="SUPFAM" id="SSF48498">
    <property type="entry name" value="Tetracyclin repressor-like, C-terminal domain"/>
    <property type="match status" value="1"/>
</dbReference>
<dbReference type="AlphaFoldDB" id="A0A544UQ84"/>
<dbReference type="Gene3D" id="1.10.10.60">
    <property type="entry name" value="Homeodomain-like"/>
    <property type="match status" value="1"/>
</dbReference>
<reference evidence="6 7" key="1">
    <citation type="submission" date="2018-03" db="EMBL/GenBank/DDBJ databases">
        <title>Aerobic endospore-forming bacteria genome sequencing and assembly.</title>
        <authorList>
            <person name="Cavalcante D.A."/>
            <person name="Driks A."/>
            <person name="Putonti C."/>
            <person name="De-Souza M.T."/>
        </authorList>
    </citation>
    <scope>NUCLEOTIDE SEQUENCE [LARGE SCALE GENOMIC DNA]</scope>
    <source>
        <strain evidence="6 7">SDF0037</strain>
    </source>
</reference>
<evidence type="ECO:0000313" key="7">
    <source>
        <dbReference type="Proteomes" id="UP000317944"/>
    </source>
</evidence>
<evidence type="ECO:0000259" key="5">
    <source>
        <dbReference type="PROSITE" id="PS50977"/>
    </source>
</evidence>
<evidence type="ECO:0000256" key="1">
    <source>
        <dbReference type="ARBA" id="ARBA00023015"/>
    </source>
</evidence>
<name>A0A544UQ84_LYSSH</name>